<keyword evidence="3 7" id="KW-0863">Zinc-finger</keyword>
<dbReference type="Gene3D" id="3.30.710.10">
    <property type="entry name" value="Potassium Channel Kv1.1, Chain A"/>
    <property type="match status" value="1"/>
</dbReference>
<proteinExistence type="predicted"/>
<keyword evidence="1" id="KW-0479">Metal-binding</keyword>
<dbReference type="Gene3D" id="1.25.40.20">
    <property type="entry name" value="Ankyrin repeat-containing domain"/>
    <property type="match status" value="5"/>
</dbReference>
<dbReference type="SUPFAM" id="SSF57903">
    <property type="entry name" value="FYVE/PHD zinc finger"/>
    <property type="match status" value="1"/>
</dbReference>
<dbReference type="SMART" id="SM00064">
    <property type="entry name" value="FYVE"/>
    <property type="match status" value="1"/>
</dbReference>
<dbReference type="InterPro" id="IPR011011">
    <property type="entry name" value="Znf_FYVE_PHD"/>
</dbReference>
<feature type="domain" description="FYVE-type" evidence="8">
    <location>
        <begin position="1080"/>
        <end position="1140"/>
    </location>
</feature>
<protein>
    <submittedName>
        <fullName evidence="9">Rabankyrin-5</fullName>
    </submittedName>
</protein>
<dbReference type="Gene3D" id="3.30.40.10">
    <property type="entry name" value="Zinc/RING finger domain, C3HC4 (zinc finger)"/>
    <property type="match status" value="1"/>
</dbReference>
<organism evidence="9 10">
    <name type="scientific">Armadillidium nasatum</name>
    <dbReference type="NCBI Taxonomy" id="96803"/>
    <lineage>
        <taxon>Eukaryota</taxon>
        <taxon>Metazoa</taxon>
        <taxon>Ecdysozoa</taxon>
        <taxon>Arthropoda</taxon>
        <taxon>Crustacea</taxon>
        <taxon>Multicrustacea</taxon>
        <taxon>Malacostraca</taxon>
        <taxon>Eumalacostraca</taxon>
        <taxon>Peracarida</taxon>
        <taxon>Isopoda</taxon>
        <taxon>Oniscidea</taxon>
        <taxon>Crinocheta</taxon>
        <taxon>Armadillidiidae</taxon>
        <taxon>Armadillidium</taxon>
    </lineage>
</organism>
<dbReference type="InterPro" id="IPR013083">
    <property type="entry name" value="Znf_RING/FYVE/PHD"/>
</dbReference>
<dbReference type="InterPro" id="IPR051165">
    <property type="entry name" value="Multifunctional_ANK_Repeat"/>
</dbReference>
<evidence type="ECO:0000256" key="5">
    <source>
        <dbReference type="ARBA" id="ARBA00023043"/>
    </source>
</evidence>
<evidence type="ECO:0000313" key="9">
    <source>
        <dbReference type="EMBL" id="KAB7502063.1"/>
    </source>
</evidence>
<dbReference type="InterPro" id="IPR036770">
    <property type="entry name" value="Ankyrin_rpt-contain_sf"/>
</dbReference>
<evidence type="ECO:0000256" key="6">
    <source>
        <dbReference type="PROSITE-ProRule" id="PRU00023"/>
    </source>
</evidence>
<evidence type="ECO:0000256" key="1">
    <source>
        <dbReference type="ARBA" id="ARBA00022723"/>
    </source>
</evidence>
<feature type="repeat" description="ANK" evidence="6">
    <location>
        <begin position="593"/>
        <end position="628"/>
    </location>
</feature>
<feature type="repeat" description="ANK" evidence="6">
    <location>
        <begin position="354"/>
        <end position="376"/>
    </location>
</feature>
<dbReference type="Proteomes" id="UP000326759">
    <property type="component" value="Unassembled WGS sequence"/>
</dbReference>
<evidence type="ECO:0000256" key="2">
    <source>
        <dbReference type="ARBA" id="ARBA00022737"/>
    </source>
</evidence>
<feature type="repeat" description="ANK" evidence="6">
    <location>
        <begin position="1019"/>
        <end position="1051"/>
    </location>
</feature>
<dbReference type="InterPro" id="IPR017455">
    <property type="entry name" value="Znf_FYVE-rel"/>
</dbReference>
<feature type="repeat" description="ANK" evidence="6">
    <location>
        <begin position="560"/>
        <end position="592"/>
    </location>
</feature>
<dbReference type="Pfam" id="PF01363">
    <property type="entry name" value="FYVE"/>
    <property type="match status" value="1"/>
</dbReference>
<keyword evidence="5 6" id="KW-0040">ANK repeat</keyword>
<keyword evidence="2" id="KW-0677">Repeat</keyword>
<dbReference type="InterPro" id="IPR049763">
    <property type="entry name" value="ANKFY1_BACK"/>
</dbReference>
<dbReference type="FunFam" id="3.30.40.10:FF:000104">
    <property type="entry name" value="Ankyrin repeat and FYVE domain-containing 1"/>
    <property type="match status" value="1"/>
</dbReference>
<dbReference type="PROSITE" id="PS50088">
    <property type="entry name" value="ANK_REPEAT"/>
    <property type="match status" value="10"/>
</dbReference>
<evidence type="ECO:0000313" key="10">
    <source>
        <dbReference type="Proteomes" id="UP000326759"/>
    </source>
</evidence>
<evidence type="ECO:0000256" key="7">
    <source>
        <dbReference type="PROSITE-ProRule" id="PRU00091"/>
    </source>
</evidence>
<comment type="caution">
    <text evidence="9">The sequence shown here is derived from an EMBL/GenBank/DDBJ whole genome shotgun (WGS) entry which is preliminary data.</text>
</comment>
<feature type="repeat" description="ANK" evidence="6">
    <location>
        <begin position="881"/>
        <end position="913"/>
    </location>
</feature>
<keyword evidence="10" id="KW-1185">Reference proteome</keyword>
<dbReference type="Pfam" id="PF00023">
    <property type="entry name" value="Ank"/>
    <property type="match status" value="1"/>
</dbReference>
<dbReference type="PROSITE" id="PS50178">
    <property type="entry name" value="ZF_FYVE"/>
    <property type="match status" value="1"/>
</dbReference>
<dbReference type="PROSITE" id="PS50297">
    <property type="entry name" value="ANK_REP_REGION"/>
    <property type="match status" value="6"/>
</dbReference>
<dbReference type="PANTHER" id="PTHR24123:SF141">
    <property type="entry name" value="ANKYRIN 2, ISOFORM U"/>
    <property type="match status" value="1"/>
</dbReference>
<dbReference type="CDD" id="cd15728">
    <property type="entry name" value="FYVE_ANFY1"/>
    <property type="match status" value="1"/>
</dbReference>
<feature type="repeat" description="ANK" evidence="6">
    <location>
        <begin position="458"/>
        <end position="490"/>
    </location>
</feature>
<dbReference type="Pfam" id="PF12796">
    <property type="entry name" value="Ank_2"/>
    <property type="match status" value="4"/>
</dbReference>
<gene>
    <name evidence="9" type="primary">Ankfy1</name>
    <name evidence="9" type="ORF">Anas_01877</name>
</gene>
<evidence type="ECO:0000256" key="3">
    <source>
        <dbReference type="ARBA" id="ARBA00022771"/>
    </source>
</evidence>
<dbReference type="CDD" id="cd18501">
    <property type="entry name" value="BACK_ANKFY1_Rank5"/>
    <property type="match status" value="1"/>
</dbReference>
<dbReference type="GO" id="GO:0008270">
    <property type="term" value="F:zinc ion binding"/>
    <property type="evidence" value="ECO:0007669"/>
    <property type="project" value="UniProtKB-KW"/>
</dbReference>
<dbReference type="EMBL" id="SEYY01008682">
    <property type="protein sequence ID" value="KAB7502063.1"/>
    <property type="molecule type" value="Genomic_DNA"/>
</dbReference>
<evidence type="ECO:0000259" key="8">
    <source>
        <dbReference type="PROSITE" id="PS50178"/>
    </source>
</evidence>
<dbReference type="PANTHER" id="PTHR24123">
    <property type="entry name" value="ANKYRIN REPEAT-CONTAINING"/>
    <property type="match status" value="1"/>
</dbReference>
<keyword evidence="4" id="KW-0862">Zinc</keyword>
<feature type="repeat" description="ANK" evidence="6">
    <location>
        <begin position="778"/>
        <end position="803"/>
    </location>
</feature>
<name>A0A5N5T601_9CRUS</name>
<feature type="repeat" description="ANK" evidence="6">
    <location>
        <begin position="629"/>
        <end position="661"/>
    </location>
</feature>
<evidence type="ECO:0000256" key="4">
    <source>
        <dbReference type="ARBA" id="ARBA00022833"/>
    </source>
</evidence>
<accession>A0A5N5T601</accession>
<sequence>MTSGVDETEKVQKHLSLLREQYLGLQEKCVSLEQKLARVTAFNSAPEDQDSFIARLLKFVASLYNKEEYSDLTVQLHDEEVNAHRFVLAARGDFWDWRDLEEGVGEATLKWIYTDNIDLTDHFLTLKVISAASKFKLTGLIKRCEEVLIGRVTVSNCISLYTIAEEVEAETLKSHCSALISAHWADFTPGDFANMTAPLLYSMIKSKTNNYLHAIVRLRREDVLFLYLIENDSKLPLLLNQYDNNGRLALDISLEDKQWSISKSLIKHGASVNALNHLGETLLHSSISRGDSCAAKFLIENKADCNIRRKDLDQLPLHVIAKTDYCDTNTLECMAEVAKLMLDAGAIASAQDINLKTPLHLAVEKNNMPLVRVLLNTPDIEINIKDEKGLPPLWYALIKSKDFSGISSAALLIEKGAPLDEEIREGNTLLHLVAVEELEEAGIYLTNQGADPSLCNSLGESPLHISCTKGLPSLTSALLEAGADRNQQTYVPNIMNYQDSKSIKSSSSEKIPNPSIIVFKETPLHRAIRMENFDDAMAILHPKSSYKLASELSFDVQDSEGLTSLGVAILNGHLSIAKEILQKGADINMVGDDGRTLLHKVLSQSLPNTTKLAQFLIVNGADPNKKDFDGYSPLHLCIENHLSVVAETLCKKGADLKSNRSSSQDPYLWLSLASGQEDIAEILVRHGVDVDNWAEGPEGCMQTMLHRAIDENREDISCFLVRKGASVNALRRVGSGGRGGDIAKELQTPLHMCCSWGLVATAGEIIRFGGEINAKDAEGKTPFHLALENNHPSLIELLLEQSALDLEAKDHKGLTPFSLAMARKNNKAAQAILRRFPVAAEQYDNKGLNYLHSAVIKKDLESVLFLISIHVSLSSRTKDERQYTPLHLATIQGNEMIVRNLILAGANVNEVTLQKETCLHLCALQDRHTLATIFIQNGVDVDRLDANLNNALHVAIKEGHLATVRVLLTESQINAGAINLRGQNPLHVLATYPKENAAAIAQLFLEALPNYPINNTDVEGNTALLLAYTHGSAQLCRFLVSSGACLGTANKNGVHLFNYEVATKALLRRLLDSVVAEPPWSEGEICLECGTKFGLATRRHHCRHCGRLLCSKCSTKDIPILKFGISKPVRVCHLCFDVLTHGPLISH</sequence>
<reference evidence="9 10" key="1">
    <citation type="journal article" date="2019" name="PLoS Biol.">
        <title>Sex chromosomes control vertical transmission of feminizing Wolbachia symbionts in an isopod.</title>
        <authorList>
            <person name="Becking T."/>
            <person name="Chebbi M.A."/>
            <person name="Giraud I."/>
            <person name="Moumen B."/>
            <person name="Laverre T."/>
            <person name="Caubet Y."/>
            <person name="Peccoud J."/>
            <person name="Gilbert C."/>
            <person name="Cordaux R."/>
        </authorList>
    </citation>
    <scope>NUCLEOTIDE SEQUENCE [LARGE SCALE GENOMIC DNA]</scope>
    <source>
        <strain evidence="9">ANa2</strain>
        <tissue evidence="9">Whole body excluding digestive tract and cuticle</tissue>
    </source>
</reference>
<feature type="repeat" description="ANK" evidence="6">
    <location>
        <begin position="245"/>
        <end position="277"/>
    </location>
</feature>
<dbReference type="AlphaFoldDB" id="A0A5N5T601"/>
<dbReference type="InterPro" id="IPR011333">
    <property type="entry name" value="SKP1/BTB/POZ_sf"/>
</dbReference>
<feature type="repeat" description="ANK" evidence="6">
    <location>
        <begin position="278"/>
        <end position="310"/>
    </location>
</feature>
<dbReference type="SMART" id="SM00248">
    <property type="entry name" value="ANK"/>
    <property type="match status" value="22"/>
</dbReference>
<dbReference type="InterPro" id="IPR000306">
    <property type="entry name" value="Znf_FYVE"/>
</dbReference>
<dbReference type="SUPFAM" id="SSF48403">
    <property type="entry name" value="Ankyrin repeat"/>
    <property type="match status" value="3"/>
</dbReference>
<dbReference type="InterPro" id="IPR002110">
    <property type="entry name" value="Ankyrin_rpt"/>
</dbReference>
<dbReference type="OrthoDB" id="2306477at2759"/>
<dbReference type="SUPFAM" id="SSF54695">
    <property type="entry name" value="POZ domain"/>
    <property type="match status" value="1"/>
</dbReference>
<dbReference type="InterPro" id="IPR049764">
    <property type="entry name" value="ANFY1_FYVE"/>
</dbReference>